<evidence type="ECO:0000256" key="13">
    <source>
        <dbReference type="ARBA" id="ARBA00025339"/>
    </source>
</evidence>
<dbReference type="VEuPathDB" id="VectorBase:PPAPM1_005372"/>
<accession>A0A1B0DDJ2</accession>
<feature type="domain" description="Wntless-like transmembrane" evidence="19">
    <location>
        <begin position="52"/>
        <end position="324"/>
    </location>
</feature>
<comment type="subcellular location">
    <subcellularLocation>
        <location evidence="2">Endoplasmic reticulum membrane</location>
        <topology evidence="2">Multi-pass membrane protein</topology>
    </subcellularLocation>
    <subcellularLocation>
        <location evidence="1">Endosome membrane</location>
        <topology evidence="1">Multi-pass membrane protein</topology>
    </subcellularLocation>
    <subcellularLocation>
        <location evidence="15">Postsynaptic cell membrane</location>
        <topology evidence="15">Multi-pass membrane protein</topology>
    </subcellularLocation>
    <subcellularLocation>
        <location evidence="16">Presynaptic cell membrane</location>
        <topology evidence="16">Multi-pass membrane protein</topology>
    </subcellularLocation>
</comment>
<dbReference type="EMBL" id="AJVK01032006">
    <property type="status" value="NOT_ANNOTATED_CDS"/>
    <property type="molecule type" value="Genomic_DNA"/>
</dbReference>
<keyword evidence="12" id="KW-0966">Cell projection</keyword>
<evidence type="ECO:0000256" key="14">
    <source>
        <dbReference type="ARBA" id="ARBA00025880"/>
    </source>
</evidence>
<keyword evidence="21" id="KW-1185">Reference proteome</keyword>
<feature type="transmembrane region" description="Helical" evidence="18">
    <location>
        <begin position="200"/>
        <end position="228"/>
    </location>
</feature>
<evidence type="ECO:0000256" key="7">
    <source>
        <dbReference type="ARBA" id="ARBA00022824"/>
    </source>
</evidence>
<evidence type="ECO:0000256" key="9">
    <source>
        <dbReference type="ARBA" id="ARBA00023018"/>
    </source>
</evidence>
<dbReference type="InterPro" id="IPR009551">
    <property type="entry name" value="Wntless"/>
</dbReference>
<dbReference type="GO" id="GO:0017147">
    <property type="term" value="F:Wnt-protein binding"/>
    <property type="evidence" value="ECO:0007669"/>
    <property type="project" value="InterPro"/>
</dbReference>
<evidence type="ECO:0000256" key="12">
    <source>
        <dbReference type="ARBA" id="ARBA00023273"/>
    </source>
</evidence>
<evidence type="ECO:0000256" key="15">
    <source>
        <dbReference type="ARBA" id="ARBA00034104"/>
    </source>
</evidence>
<dbReference type="GO" id="GO:0010008">
    <property type="term" value="C:endosome membrane"/>
    <property type="evidence" value="ECO:0007669"/>
    <property type="project" value="UniProtKB-SubCell"/>
</dbReference>
<feature type="compositionally biased region" description="Polar residues" evidence="17">
    <location>
        <begin position="348"/>
        <end position="369"/>
    </location>
</feature>
<evidence type="ECO:0000256" key="11">
    <source>
        <dbReference type="ARBA" id="ARBA00023257"/>
    </source>
</evidence>
<dbReference type="PANTHER" id="PTHR13449">
    <property type="entry name" value="INTEGRAL MEMBRANE PROTEIN GPR177"/>
    <property type="match status" value="1"/>
</dbReference>
<evidence type="ECO:0000259" key="19">
    <source>
        <dbReference type="Pfam" id="PF06664"/>
    </source>
</evidence>
<keyword evidence="6" id="KW-0967">Endosome</keyword>
<dbReference type="GO" id="GO:0061355">
    <property type="term" value="P:Wnt protein secretion"/>
    <property type="evidence" value="ECO:0007669"/>
    <property type="project" value="TreeGrafter"/>
</dbReference>
<evidence type="ECO:0000256" key="16">
    <source>
        <dbReference type="ARBA" id="ARBA00034107"/>
    </source>
</evidence>
<dbReference type="GO" id="GO:0007367">
    <property type="term" value="P:segment polarity determination"/>
    <property type="evidence" value="ECO:0007669"/>
    <property type="project" value="UniProtKB-KW"/>
</dbReference>
<feature type="transmembrane region" description="Helical" evidence="18">
    <location>
        <begin position="162"/>
        <end position="180"/>
    </location>
</feature>
<name>A0A1B0DDJ2_PHLPP</name>
<keyword evidence="4 18" id="KW-0812">Transmembrane</keyword>
<reference evidence="20" key="1">
    <citation type="submission" date="2022-08" db="UniProtKB">
        <authorList>
            <consortium name="EnsemblMetazoa"/>
        </authorList>
    </citation>
    <scope>IDENTIFICATION</scope>
    <source>
        <strain evidence="20">Israel</strain>
    </source>
</reference>
<dbReference type="InterPro" id="IPR047843">
    <property type="entry name" value="WLS-like_TM"/>
</dbReference>
<dbReference type="GO" id="GO:0005789">
    <property type="term" value="C:endoplasmic reticulum membrane"/>
    <property type="evidence" value="ECO:0007669"/>
    <property type="project" value="UniProtKB-SubCell"/>
</dbReference>
<dbReference type="GO" id="GO:0016055">
    <property type="term" value="P:Wnt signaling pathway"/>
    <property type="evidence" value="ECO:0007669"/>
    <property type="project" value="InterPro"/>
</dbReference>
<proteinExistence type="predicted"/>
<keyword evidence="5" id="KW-0217">Developmental protein</keyword>
<feature type="transmembrane region" description="Helical" evidence="18">
    <location>
        <begin position="255"/>
        <end position="279"/>
    </location>
</feature>
<dbReference type="AlphaFoldDB" id="A0A1B0DDJ2"/>
<evidence type="ECO:0000313" key="20">
    <source>
        <dbReference type="EnsemblMetazoa" id="PPAI005963-PA"/>
    </source>
</evidence>
<evidence type="ECO:0000256" key="10">
    <source>
        <dbReference type="ARBA" id="ARBA00023136"/>
    </source>
</evidence>
<keyword evidence="9" id="KW-0770">Synapse</keyword>
<dbReference type="PANTHER" id="PTHR13449:SF2">
    <property type="entry name" value="PROTEIN WNTLESS HOMOLOG"/>
    <property type="match status" value="1"/>
</dbReference>
<keyword evidence="10 18" id="KW-0472">Membrane</keyword>
<feature type="region of interest" description="Disordered" evidence="17">
    <location>
        <begin position="346"/>
        <end position="369"/>
    </location>
</feature>
<evidence type="ECO:0000256" key="3">
    <source>
        <dbReference type="ARBA" id="ARBA00015887"/>
    </source>
</evidence>
<protein>
    <recommendedName>
        <fullName evidence="3">Protein wntless</fullName>
    </recommendedName>
</protein>
<dbReference type="Proteomes" id="UP000092462">
    <property type="component" value="Unassembled WGS sequence"/>
</dbReference>
<keyword evidence="7" id="KW-0256">Endoplasmic reticulum</keyword>
<feature type="transmembrane region" description="Helical" evidence="18">
    <location>
        <begin position="299"/>
        <end position="320"/>
    </location>
</feature>
<keyword evidence="5" id="KW-0709">Segmentation polarity protein</keyword>
<comment type="subunit">
    <text evidence="14">Interacts with wg; in the Golgi. Interacts with Vps35, a component of the retromer complex; wls stability is regulated by Vps35.</text>
</comment>
<feature type="transmembrane region" description="Helical" evidence="18">
    <location>
        <begin position="131"/>
        <end position="150"/>
    </location>
</feature>
<evidence type="ECO:0000256" key="5">
    <source>
        <dbReference type="ARBA" id="ARBA00022716"/>
    </source>
</evidence>
<evidence type="ECO:0000256" key="6">
    <source>
        <dbReference type="ARBA" id="ARBA00022753"/>
    </source>
</evidence>
<evidence type="ECO:0000256" key="8">
    <source>
        <dbReference type="ARBA" id="ARBA00022989"/>
    </source>
</evidence>
<dbReference type="GO" id="GO:0045211">
    <property type="term" value="C:postsynaptic membrane"/>
    <property type="evidence" value="ECO:0007669"/>
    <property type="project" value="UniProtKB-SubCell"/>
</dbReference>
<evidence type="ECO:0000256" key="4">
    <source>
        <dbReference type="ARBA" id="ARBA00022692"/>
    </source>
</evidence>
<organism evidence="20 21">
    <name type="scientific">Phlebotomus papatasi</name>
    <name type="common">Sandfly</name>
    <dbReference type="NCBI Taxonomy" id="29031"/>
    <lineage>
        <taxon>Eukaryota</taxon>
        <taxon>Metazoa</taxon>
        <taxon>Ecdysozoa</taxon>
        <taxon>Arthropoda</taxon>
        <taxon>Hexapoda</taxon>
        <taxon>Insecta</taxon>
        <taxon>Pterygota</taxon>
        <taxon>Neoptera</taxon>
        <taxon>Endopterygota</taxon>
        <taxon>Diptera</taxon>
        <taxon>Nematocera</taxon>
        <taxon>Psychodoidea</taxon>
        <taxon>Psychodidae</taxon>
        <taxon>Phlebotomus</taxon>
        <taxon>Phlebotomus</taxon>
    </lineage>
</organism>
<evidence type="ECO:0000256" key="18">
    <source>
        <dbReference type="SAM" id="Phobius"/>
    </source>
</evidence>
<dbReference type="VEuPathDB" id="VectorBase:PPAI005963"/>
<dbReference type="GO" id="GO:0042734">
    <property type="term" value="C:presynaptic membrane"/>
    <property type="evidence" value="ECO:0007669"/>
    <property type="project" value="UniProtKB-SubCell"/>
</dbReference>
<dbReference type="Pfam" id="PF06664">
    <property type="entry name" value="WLS-like_TM"/>
    <property type="match status" value="1"/>
</dbReference>
<evidence type="ECO:0000256" key="17">
    <source>
        <dbReference type="SAM" id="MobiDB-lite"/>
    </source>
</evidence>
<sequence length="369" mass="41807">MVTPIPKVASPSDPSDYRPISILPAFPVDTERQLNLQIEEITEATVTAIYQNGGFTKVWLGLKFVFAVTVGTMLGWFWHRVHQLQRKPVLLEWMLMGLGGAMTLLNLPIELATLSMDMPFMLLLTDIRQGIFYAVLLSFWLIFTGEHLMIQLDNQRTTLFNYWRHLSAVGVSCVALFAFDMCERGIKLRNPFYSVWISPLTANIASIFIGIATISAVIYFVFLCFMVYRVMKNIGAKKTSMSTMSAARRHRYNGIIYRFQFLMLATIVCAAFTVVGFVMGQVDEQQLKWNETTSIEMNSAFLTGVYGMWNIYVVALLALYAPSHKKHQQIVPPPSNMSTEEIEFSNFPAESNPSEISSLTSFSRKSAFE</sequence>
<feature type="transmembrane region" description="Helical" evidence="18">
    <location>
        <begin position="90"/>
        <end position="111"/>
    </location>
</feature>
<dbReference type="EnsemblMetazoa" id="PPAI005963-RA">
    <property type="protein sequence ID" value="PPAI005963-PA"/>
    <property type="gene ID" value="PPAI005963"/>
</dbReference>
<evidence type="ECO:0000256" key="1">
    <source>
        <dbReference type="ARBA" id="ARBA00004337"/>
    </source>
</evidence>
<comment type="function">
    <text evidence="13">A segment polarity gene required for wingless (wg)-dependent patterning processes, acting in both wg-sending cells and wg-target cells. In non-neuronal cells wls directs wg secretion. The wls traffic loop encompasses the Golgi, the cell surface, an endocytic compartment and a retrograde route leading back to the Golgi, and involves clathrin-mediated endocytosis and the retromer complex (a conserved protein complex consisting of Vps35 and Vps26). In neuronal cells (the larval motorneuron NMJ), the wg signal moves across the synapse via the release of wls-containing exosome-like vesicles. Postsynaptic wls is required for the trafficking of fz2 through the fz2-interacting protein Grip.</text>
</comment>
<evidence type="ECO:0000256" key="2">
    <source>
        <dbReference type="ARBA" id="ARBA00004477"/>
    </source>
</evidence>
<feature type="transmembrane region" description="Helical" evidence="18">
    <location>
        <begin position="58"/>
        <end position="78"/>
    </location>
</feature>
<evidence type="ECO:0000313" key="21">
    <source>
        <dbReference type="Proteomes" id="UP000092462"/>
    </source>
</evidence>
<dbReference type="GO" id="GO:0006886">
    <property type="term" value="P:intracellular protein transport"/>
    <property type="evidence" value="ECO:0007669"/>
    <property type="project" value="TreeGrafter"/>
</dbReference>
<keyword evidence="11" id="KW-0628">Postsynaptic cell membrane</keyword>
<keyword evidence="8 18" id="KW-1133">Transmembrane helix</keyword>